<dbReference type="OrthoDB" id="2427942at2"/>
<name>A0A662Z5B2_9STAP</name>
<keyword evidence="1" id="KW-1133">Transmembrane helix</keyword>
<organism evidence="2 3">
    <name type="scientific">Aliicoccus persicus</name>
    <dbReference type="NCBI Taxonomy" id="930138"/>
    <lineage>
        <taxon>Bacteria</taxon>
        <taxon>Bacillati</taxon>
        <taxon>Bacillota</taxon>
        <taxon>Bacilli</taxon>
        <taxon>Bacillales</taxon>
        <taxon>Staphylococcaceae</taxon>
        <taxon>Aliicoccus</taxon>
    </lineage>
</organism>
<protein>
    <submittedName>
        <fullName evidence="2">Uncharacterized protein</fullName>
    </submittedName>
</protein>
<feature type="transmembrane region" description="Helical" evidence="1">
    <location>
        <begin position="74"/>
        <end position="95"/>
    </location>
</feature>
<keyword evidence="3" id="KW-1185">Reference proteome</keyword>
<feature type="transmembrane region" description="Helical" evidence="1">
    <location>
        <begin position="9"/>
        <end position="28"/>
    </location>
</feature>
<reference evidence="2 3" key="1">
    <citation type="submission" date="2016-10" db="EMBL/GenBank/DDBJ databases">
        <authorList>
            <person name="Varghese N."/>
            <person name="Submissions S."/>
        </authorList>
    </citation>
    <scope>NUCLEOTIDE SEQUENCE [LARGE SCALE GENOMIC DNA]</scope>
    <source>
        <strain evidence="2 3">IBRC-M10081</strain>
    </source>
</reference>
<dbReference type="Proteomes" id="UP000243605">
    <property type="component" value="Unassembled WGS sequence"/>
</dbReference>
<keyword evidence="1" id="KW-0812">Transmembrane</keyword>
<feature type="transmembrane region" description="Helical" evidence="1">
    <location>
        <begin position="34"/>
        <end position="53"/>
    </location>
</feature>
<evidence type="ECO:0000313" key="3">
    <source>
        <dbReference type="Proteomes" id="UP000243605"/>
    </source>
</evidence>
<sequence>MKNSKYSKWTLTFGAVGAIIGLMLSQFINFNFPGMLGGLTAGVILILINIIIVMRKSDNTPEYDERIINNIKNYYFYASLVFIGTAFVLLSVLMIMEIEMIAVTTIFIAFFIYFAITGLGAMIVRRR</sequence>
<evidence type="ECO:0000313" key="2">
    <source>
        <dbReference type="EMBL" id="SEW18170.1"/>
    </source>
</evidence>
<evidence type="ECO:0000256" key="1">
    <source>
        <dbReference type="SAM" id="Phobius"/>
    </source>
</evidence>
<dbReference type="EMBL" id="FOIT01000007">
    <property type="protein sequence ID" value="SEW18170.1"/>
    <property type="molecule type" value="Genomic_DNA"/>
</dbReference>
<proteinExistence type="predicted"/>
<gene>
    <name evidence="2" type="ORF">SAMN05192557_2005</name>
</gene>
<dbReference type="AlphaFoldDB" id="A0A662Z5B2"/>
<feature type="transmembrane region" description="Helical" evidence="1">
    <location>
        <begin position="101"/>
        <end position="124"/>
    </location>
</feature>
<keyword evidence="1" id="KW-0472">Membrane</keyword>
<accession>A0A662Z5B2</accession>
<dbReference type="RefSeq" id="WP_091476600.1">
    <property type="nucleotide sequence ID" value="NZ_FOIT01000007.1"/>
</dbReference>